<dbReference type="RefSeq" id="WP_264711834.1">
    <property type="nucleotide sequence ID" value="NZ_JAPDNT010000001.1"/>
</dbReference>
<reference evidence="2" key="1">
    <citation type="submission" date="2022-09" db="EMBL/GenBank/DDBJ databases">
        <title>Rhodovastum sp. nov. RN2-1 isolated from soil in Seongnam, South Korea.</title>
        <authorList>
            <person name="Le N.T."/>
        </authorList>
    </citation>
    <scope>NUCLEOTIDE SEQUENCE</scope>
    <source>
        <strain evidence="2">RN2-1</strain>
    </source>
</reference>
<evidence type="ECO:0000313" key="3">
    <source>
        <dbReference type="Proteomes" id="UP001165679"/>
    </source>
</evidence>
<dbReference type="EMBL" id="JAPDNT010000001">
    <property type="protein sequence ID" value="MCW3473253.1"/>
    <property type="molecule type" value="Genomic_DNA"/>
</dbReference>
<accession>A0AA42CCF1</accession>
<evidence type="ECO:0000256" key="1">
    <source>
        <dbReference type="SAM" id="SignalP"/>
    </source>
</evidence>
<feature type="signal peptide" evidence="1">
    <location>
        <begin position="1"/>
        <end position="20"/>
    </location>
</feature>
<keyword evidence="1" id="KW-0732">Signal</keyword>
<keyword evidence="3" id="KW-1185">Reference proteome</keyword>
<sequence length="116" mass="12611">MRTLLLGAVLLLPITAPIGAAAFGETENDYPTAARADYVFGCMNVNGGTQDALLRCSCAIDVIASILPYARYEAAETVMRMSHDSGYLGSMFRTGRARDNLRDLREAQAEAEVRCF</sequence>
<gene>
    <name evidence="2" type="ORF">OL599_01550</name>
</gene>
<dbReference type="AlphaFoldDB" id="A0AA42CCF1"/>
<reference evidence="2" key="2">
    <citation type="submission" date="2022-10" db="EMBL/GenBank/DDBJ databases">
        <authorList>
            <person name="Trinh H.N."/>
        </authorList>
    </citation>
    <scope>NUCLEOTIDE SEQUENCE</scope>
    <source>
        <strain evidence="2">RN2-1</strain>
    </source>
</reference>
<evidence type="ECO:0008006" key="4">
    <source>
        <dbReference type="Google" id="ProtNLM"/>
    </source>
</evidence>
<organism evidence="2 3">
    <name type="scientific">Limobrevibacterium gyesilva</name>
    <dbReference type="NCBI Taxonomy" id="2991712"/>
    <lineage>
        <taxon>Bacteria</taxon>
        <taxon>Pseudomonadati</taxon>
        <taxon>Pseudomonadota</taxon>
        <taxon>Alphaproteobacteria</taxon>
        <taxon>Acetobacterales</taxon>
        <taxon>Acetobacteraceae</taxon>
        <taxon>Limobrevibacterium</taxon>
    </lineage>
</organism>
<evidence type="ECO:0000313" key="2">
    <source>
        <dbReference type="EMBL" id="MCW3473253.1"/>
    </source>
</evidence>
<name>A0AA42CCF1_9PROT</name>
<comment type="caution">
    <text evidence="2">The sequence shown here is derived from an EMBL/GenBank/DDBJ whole genome shotgun (WGS) entry which is preliminary data.</text>
</comment>
<protein>
    <recommendedName>
        <fullName evidence="4">Rap1a immunity protein domain-containing protein</fullName>
    </recommendedName>
</protein>
<feature type="chain" id="PRO_5041336432" description="Rap1a immunity protein domain-containing protein" evidence="1">
    <location>
        <begin position="21"/>
        <end position="116"/>
    </location>
</feature>
<dbReference type="Proteomes" id="UP001165679">
    <property type="component" value="Unassembled WGS sequence"/>
</dbReference>
<proteinExistence type="predicted"/>